<dbReference type="RefSeq" id="WP_344262376.1">
    <property type="nucleotide sequence ID" value="NZ_BAAAMJ010000030.1"/>
</dbReference>
<accession>A0ABP5ARJ4</accession>
<dbReference type="PANTHER" id="PTHR43383">
    <property type="entry name" value="NODULIN 6"/>
    <property type="match status" value="1"/>
</dbReference>
<reference evidence="2" key="1">
    <citation type="journal article" date="2019" name="Int. J. Syst. Evol. Microbiol.">
        <title>The Global Catalogue of Microorganisms (GCM) 10K type strain sequencing project: providing services to taxonomists for standard genome sequencing and annotation.</title>
        <authorList>
            <consortium name="The Broad Institute Genomics Platform"/>
            <consortium name="The Broad Institute Genome Sequencing Center for Infectious Disease"/>
            <person name="Wu L."/>
            <person name="Ma J."/>
        </authorList>
    </citation>
    <scope>NUCLEOTIDE SEQUENCE [LARGE SCALE GENOMIC DNA]</scope>
    <source>
        <strain evidence="2">JCM 13581</strain>
    </source>
</reference>
<organism evidence="1 2">
    <name type="scientific">Streptomyces sodiiphilus</name>
    <dbReference type="NCBI Taxonomy" id="226217"/>
    <lineage>
        <taxon>Bacteria</taxon>
        <taxon>Bacillati</taxon>
        <taxon>Actinomycetota</taxon>
        <taxon>Actinomycetes</taxon>
        <taxon>Kitasatosporales</taxon>
        <taxon>Streptomycetaceae</taxon>
        <taxon>Streptomyces</taxon>
    </lineage>
</organism>
<name>A0ABP5ARJ4_9ACTN</name>
<sequence length="377" mass="39787">MHERRGPHRLPLVDTHSHGVLHGELGIGSFERYFGAAAGAVPGGRGAGSLFDTRAGLALLRWCPPLLGLEPRCPAVRYLARRRELGAFAAGRALLRGTGIGTFLVDPAGPLPAPHGPGGPAGYGEEDLTSPRELAQAAGGRGHEIVGLDRLAVRAAETASTVRSLLTGSADALHTAAGRGAVAFVCDASAVAEPAAPGIGEVQRAAGRWLTDRGRRTRPVRRNTADPTLLRHLLWAALTTGRPLQLRCADPTPLAGLLEAVAGTGTVVLLPRRPHHRAAARLAAAYPHVYADVGPDPRHTLGEAPFSRLLFSTGAWGLPEMHVLRVRQFERGMERLLAEWVAEGECTPAQAHRIGALVAGGTARRIYRLEDEVVAVG</sequence>
<dbReference type="Gene3D" id="3.20.20.140">
    <property type="entry name" value="Metal-dependent hydrolases"/>
    <property type="match status" value="1"/>
</dbReference>
<gene>
    <name evidence="1" type="ORF">GCM10009716_29460</name>
</gene>
<evidence type="ECO:0000313" key="1">
    <source>
        <dbReference type="EMBL" id="GAA1918762.1"/>
    </source>
</evidence>
<comment type="caution">
    <text evidence="1">The sequence shown here is derived from an EMBL/GenBank/DDBJ whole genome shotgun (WGS) entry which is preliminary data.</text>
</comment>
<protein>
    <submittedName>
        <fullName evidence="1">Amidohydrolase family protein</fullName>
    </submittedName>
</protein>
<dbReference type="EMBL" id="BAAAMJ010000030">
    <property type="protein sequence ID" value="GAA1918762.1"/>
    <property type="molecule type" value="Genomic_DNA"/>
</dbReference>
<dbReference type="PANTHER" id="PTHR43383:SF2">
    <property type="entry name" value="AMIDOHYDROLASE 2 FAMILY PROTEIN"/>
    <property type="match status" value="1"/>
</dbReference>
<proteinExistence type="predicted"/>
<evidence type="ECO:0000313" key="2">
    <source>
        <dbReference type="Proteomes" id="UP001501303"/>
    </source>
</evidence>
<keyword evidence="2" id="KW-1185">Reference proteome</keyword>
<dbReference type="Proteomes" id="UP001501303">
    <property type="component" value="Unassembled WGS sequence"/>
</dbReference>